<keyword evidence="1" id="KW-0175">Coiled coil</keyword>
<dbReference type="Proteomes" id="UP001108280">
    <property type="component" value="Chromosome 9"/>
</dbReference>
<protein>
    <submittedName>
        <fullName evidence="4">Centrosomal protein of 89 kDa isoform X2</fullName>
    </submittedName>
</protein>
<feature type="region of interest" description="Disordered" evidence="2">
    <location>
        <begin position="182"/>
        <end position="205"/>
    </location>
</feature>
<dbReference type="GeneID" id="100757884"/>
<feature type="region of interest" description="Disordered" evidence="2">
    <location>
        <begin position="27"/>
        <end position="49"/>
    </location>
</feature>
<feature type="region of interest" description="Disordered" evidence="2">
    <location>
        <begin position="103"/>
        <end position="149"/>
    </location>
</feature>
<dbReference type="GO" id="GO:0005814">
    <property type="term" value="C:centriole"/>
    <property type="evidence" value="ECO:0007669"/>
    <property type="project" value="InterPro"/>
</dbReference>
<accession>A0A9J7JRH0</accession>
<name>A0A9J7JRH0_CRIGR</name>
<evidence type="ECO:0000256" key="2">
    <source>
        <dbReference type="SAM" id="MobiDB-lite"/>
    </source>
</evidence>
<dbReference type="RefSeq" id="XP_027286087.1">
    <property type="nucleotide sequence ID" value="XM_027430286.2"/>
</dbReference>
<reference evidence="3" key="2">
    <citation type="journal article" date="2020" name="Biotechnol. Bioeng.">
        <title>Chromosome-scale scaffolds for the Chinese hamster reference genome assembly to facilitate the study of the CHO epigenome.</title>
        <authorList>
            <person name="Hilliard W."/>
            <person name="MacDonald M."/>
            <person name="Lee K.H."/>
        </authorList>
    </citation>
    <scope>NUCLEOTIDE SEQUENCE [LARGE SCALE GENOMIC DNA]</scope>
    <source>
        <strain evidence="3">17A/GY</strain>
    </source>
</reference>
<feature type="coiled-coil region" evidence="1">
    <location>
        <begin position="376"/>
        <end position="410"/>
    </location>
</feature>
<dbReference type="PANTHER" id="PTHR36170">
    <property type="entry name" value="CENTROSOMAL PROTEIN OF 89 KDA"/>
    <property type="match status" value="1"/>
</dbReference>
<dbReference type="GO" id="GO:0060271">
    <property type="term" value="P:cilium assembly"/>
    <property type="evidence" value="ECO:0007669"/>
    <property type="project" value="InterPro"/>
</dbReference>
<dbReference type="KEGG" id="cge:100757884"/>
<proteinExistence type="predicted"/>
<sequence length="797" mass="90723">MLLSFRRNRRRQFNHIIHGFLPAASIAPKPAVPRTPPPRSPNPSPERPRSALAAVILTTTLTGQTVAIPQPRQRSRSESDASHVEKDSLIEPYATTSELRLRQRLQKEPRRASLASSETVGYAEDGNARTQVSSSSRESEPGSWKDLEDGRGAAYALPHRKQVPSSQKMVTDDDTFEQVGFADSSFSSSSSSSSPSSPQHVQHRDGKYSVLNLEDEKVPLREKPPPSPDVAGRVQQRYTEITKEKFEELKEETVQLHAANQSLSLELSAVRQAMRELQLKVKKLEKDNRRLKEAEKAASQEAVTPELLCLRKQGQDLVDENKGLKTIVHRLNVELSRYQTKFRHLSEEEISHIEGLPSKGPIPPWLLDVRYLSPLLLAYEDRMKEKDELHATLEEEMKTFRIRVQEVVKENEGLHQQLNKSSPVTSEEWKQLQAQAELVLDENKLLIQQLEIQQTKARDAHQEHLQEVSKLTKQLVLLEAKTQDQEQQLEDSKEQLGSLQARCRELKVQLDSKIAMDVHTSIVNELQSQLQKEEEKDGAEMEELLGRLTALQVQKKSLLLEKSSWASRNRALETELEHARKANRRYQKKMDILRKQVEKAMGKEISAHQYLTNLVGLAENVTKERDSLKYLAQCLESEKHGVLNKILKGNIRLGKLEERVKGYKKQAALKLGDIHHRLMEQQEDFAGKAAQYQKEMRHLQRTLQEKQVALDKALQQKREMEDELEVVLESTAKENQRMRDLVQATLERGGTPHTRAREDAGFGGLTRRDLLLGHDFSYGDVQPAAATFRQTLGESVA</sequence>
<dbReference type="InterPro" id="IPR033545">
    <property type="entry name" value="CEP89"/>
</dbReference>
<reference evidence="4" key="3">
    <citation type="submission" date="2025-08" db="UniProtKB">
        <authorList>
            <consortium name="RefSeq"/>
        </authorList>
    </citation>
    <scope>IDENTIFICATION</scope>
    <source>
        <strain evidence="4">17A/GY</strain>
        <tissue evidence="4">Liver</tissue>
    </source>
</reference>
<feature type="coiled-coil region" evidence="1">
    <location>
        <begin position="689"/>
        <end position="730"/>
    </location>
</feature>
<feature type="coiled-coil region" evidence="1">
    <location>
        <begin position="260"/>
        <end position="301"/>
    </location>
</feature>
<feature type="compositionally biased region" description="Pro residues" evidence="2">
    <location>
        <begin position="30"/>
        <end position="45"/>
    </location>
</feature>
<organism evidence="3 4">
    <name type="scientific">Cricetulus griseus</name>
    <name type="common">Chinese hamster</name>
    <name type="synonym">Cricetulus barabensis griseus</name>
    <dbReference type="NCBI Taxonomy" id="10029"/>
    <lineage>
        <taxon>Eukaryota</taxon>
        <taxon>Metazoa</taxon>
        <taxon>Chordata</taxon>
        <taxon>Craniata</taxon>
        <taxon>Vertebrata</taxon>
        <taxon>Euteleostomi</taxon>
        <taxon>Mammalia</taxon>
        <taxon>Eutheria</taxon>
        <taxon>Euarchontoglires</taxon>
        <taxon>Glires</taxon>
        <taxon>Rodentia</taxon>
        <taxon>Myomorpha</taxon>
        <taxon>Muroidea</taxon>
        <taxon>Cricetidae</taxon>
        <taxon>Cricetinae</taxon>
        <taxon>Cricetulus</taxon>
    </lineage>
</organism>
<dbReference type="GO" id="GO:0045202">
    <property type="term" value="C:synapse"/>
    <property type="evidence" value="ECO:0007669"/>
    <property type="project" value="GOC"/>
</dbReference>
<dbReference type="PANTHER" id="PTHR36170:SF1">
    <property type="entry name" value="CENTROSOMAL PROTEIN OF 89 KDA"/>
    <property type="match status" value="1"/>
</dbReference>
<gene>
    <name evidence="4" type="primary">Cep89</name>
</gene>
<dbReference type="GO" id="GO:0007268">
    <property type="term" value="P:chemical synaptic transmission"/>
    <property type="evidence" value="ECO:0007669"/>
    <property type="project" value="InterPro"/>
</dbReference>
<dbReference type="CTD" id="84902"/>
<dbReference type="GO" id="GO:0007005">
    <property type="term" value="P:mitochondrion organization"/>
    <property type="evidence" value="ECO:0007669"/>
    <property type="project" value="InterPro"/>
</dbReference>
<feature type="compositionally biased region" description="Basic and acidic residues" evidence="2">
    <location>
        <begin position="137"/>
        <end position="149"/>
    </location>
</feature>
<reference evidence="3" key="1">
    <citation type="journal article" date="2018" name="Biotechnol. Bioeng.">
        <title>A reference genome of the Chinese hamster based on a hybrid assembly strategy.</title>
        <authorList>
            <person name="Rupp O."/>
            <person name="MacDonald M.L."/>
            <person name="Li S."/>
            <person name="Dhiman H."/>
            <person name="Polson S."/>
            <person name="Griep S."/>
            <person name="Heffner K."/>
            <person name="Hernandez I."/>
            <person name="Brinkrolf K."/>
            <person name="Jadhav V."/>
            <person name="Samoudi M."/>
            <person name="Hao H."/>
            <person name="Kingham B."/>
            <person name="Goesmann A."/>
            <person name="Betenbaugh M.J."/>
            <person name="Lewis N.E."/>
            <person name="Borth N."/>
            <person name="Lee K.H."/>
        </authorList>
    </citation>
    <scope>NUCLEOTIDE SEQUENCE [LARGE SCALE GENOMIC DNA]</scope>
    <source>
        <strain evidence="3">17A/GY</strain>
    </source>
</reference>
<evidence type="ECO:0000313" key="3">
    <source>
        <dbReference type="Proteomes" id="UP001108280"/>
    </source>
</evidence>
<feature type="compositionally biased region" description="Low complexity" evidence="2">
    <location>
        <begin position="184"/>
        <end position="198"/>
    </location>
</feature>
<dbReference type="OrthoDB" id="6622877at2759"/>
<keyword evidence="3" id="KW-1185">Reference proteome</keyword>
<dbReference type="GO" id="GO:0097539">
    <property type="term" value="C:ciliary transition fiber"/>
    <property type="evidence" value="ECO:0007669"/>
    <property type="project" value="TreeGrafter"/>
</dbReference>
<dbReference type="AlphaFoldDB" id="A0A9J7JRH0"/>
<evidence type="ECO:0000313" key="4">
    <source>
        <dbReference type="RefSeq" id="XP_027286087.1"/>
    </source>
</evidence>
<evidence type="ECO:0000256" key="1">
    <source>
        <dbReference type="SAM" id="Coils"/>
    </source>
</evidence>
<feature type="coiled-coil region" evidence="1">
    <location>
        <begin position="447"/>
        <end position="638"/>
    </location>
</feature>
<feature type="region of interest" description="Disordered" evidence="2">
    <location>
        <begin position="62"/>
        <end position="91"/>
    </location>
</feature>
<feature type="compositionally biased region" description="Basic and acidic residues" evidence="2">
    <location>
        <begin position="75"/>
        <end position="89"/>
    </location>
</feature>